<keyword evidence="3 7" id="KW-0808">Transferase</keyword>
<dbReference type="PANTHER" id="PTHR43281:SF1">
    <property type="entry name" value="FARNESYL DIPHOSPHATE SYNTHASE"/>
    <property type="match status" value="1"/>
</dbReference>
<evidence type="ECO:0000256" key="1">
    <source>
        <dbReference type="ARBA" id="ARBA00001946"/>
    </source>
</evidence>
<comment type="caution">
    <text evidence="8">The sequence shown here is derived from an EMBL/GenBank/DDBJ whole genome shotgun (WGS) entry which is preliminary data.</text>
</comment>
<keyword evidence="6" id="KW-0414">Isoprene biosynthesis</keyword>
<dbReference type="InterPro" id="IPR000092">
    <property type="entry name" value="Polyprenyl_synt"/>
</dbReference>
<proteinExistence type="inferred from homology"/>
<dbReference type="EMBL" id="JAGQFT010000037">
    <property type="protein sequence ID" value="MBR0562156.1"/>
    <property type="molecule type" value="Genomic_DNA"/>
</dbReference>
<evidence type="ECO:0000256" key="3">
    <source>
        <dbReference type="ARBA" id="ARBA00022679"/>
    </source>
</evidence>
<dbReference type="SUPFAM" id="SSF48576">
    <property type="entry name" value="Terpenoid synthases"/>
    <property type="match status" value="1"/>
</dbReference>
<keyword evidence="10" id="KW-1185">Reference proteome</keyword>
<accession>A0A8J7VUD2</accession>
<dbReference type="FunFam" id="1.10.600.10:FF:000001">
    <property type="entry name" value="Geranylgeranyl diphosphate synthase"/>
    <property type="match status" value="1"/>
</dbReference>
<dbReference type="PROSITE" id="PS00723">
    <property type="entry name" value="POLYPRENYL_SYNTHASE_1"/>
    <property type="match status" value="1"/>
</dbReference>
<keyword evidence="4" id="KW-0479">Metal-binding</keyword>
<dbReference type="Proteomes" id="UP000675747">
    <property type="component" value="Unassembled WGS sequence"/>
</dbReference>
<evidence type="ECO:0000313" key="10">
    <source>
        <dbReference type="Proteomes" id="UP000675747"/>
    </source>
</evidence>
<comment type="similarity">
    <text evidence="2 7">Belongs to the FPP/GGPP synthase family.</text>
</comment>
<dbReference type="InterPro" id="IPR008949">
    <property type="entry name" value="Isoprenoid_synthase_dom_sf"/>
</dbReference>
<dbReference type="GO" id="GO:0016114">
    <property type="term" value="P:terpenoid biosynthetic process"/>
    <property type="evidence" value="ECO:0007669"/>
    <property type="project" value="UniProtKB-ARBA"/>
</dbReference>
<dbReference type="GO" id="GO:0008654">
    <property type="term" value="P:phospholipid biosynthetic process"/>
    <property type="evidence" value="ECO:0007669"/>
    <property type="project" value="UniProtKB-ARBA"/>
</dbReference>
<gene>
    <name evidence="9" type="ORF">KB893_014060</name>
    <name evidence="8" type="ORF">KB893_06455</name>
</gene>
<dbReference type="SFLD" id="SFLDG01017">
    <property type="entry name" value="Polyprenyl_Transferase_Like"/>
    <property type="match status" value="1"/>
</dbReference>
<dbReference type="RefSeq" id="WP_211926102.1">
    <property type="nucleotide sequence ID" value="NZ_JAGQFT020000010.1"/>
</dbReference>
<dbReference type="Gene3D" id="1.10.600.10">
    <property type="entry name" value="Farnesyl Diphosphate Synthase"/>
    <property type="match status" value="1"/>
</dbReference>
<reference evidence="8" key="2">
    <citation type="submission" date="2021-04" db="EMBL/GenBank/DDBJ databases">
        <authorList>
            <person name="Karlyshev A.V."/>
        </authorList>
    </citation>
    <scope>NUCLEOTIDE SEQUENCE</scope>
    <source>
        <strain evidence="8">LMG 29479</strain>
    </source>
</reference>
<evidence type="ECO:0000256" key="7">
    <source>
        <dbReference type="RuleBase" id="RU004466"/>
    </source>
</evidence>
<evidence type="ECO:0000313" key="8">
    <source>
        <dbReference type="EMBL" id="MBR0562156.1"/>
    </source>
</evidence>
<name>A0A8J7VUD2_9GAMM</name>
<dbReference type="SFLD" id="SFLDS00005">
    <property type="entry name" value="Isoprenoid_Synthase_Type_I"/>
    <property type="match status" value="1"/>
</dbReference>
<keyword evidence="5" id="KW-0460">Magnesium</keyword>
<dbReference type="AlphaFoldDB" id="A0A8J7VUD2"/>
<dbReference type="GO" id="GO:0046872">
    <property type="term" value="F:metal ion binding"/>
    <property type="evidence" value="ECO:0007669"/>
    <property type="project" value="UniProtKB-KW"/>
</dbReference>
<organism evidence="8">
    <name type="scientific">Coralloluteibacterium stylophorae</name>
    <dbReference type="NCBI Taxonomy" id="1776034"/>
    <lineage>
        <taxon>Bacteria</taxon>
        <taxon>Pseudomonadati</taxon>
        <taxon>Pseudomonadota</taxon>
        <taxon>Gammaproteobacteria</taxon>
        <taxon>Lysobacterales</taxon>
        <taxon>Lysobacteraceae</taxon>
        <taxon>Coralloluteibacterium</taxon>
    </lineage>
</organism>
<evidence type="ECO:0000256" key="6">
    <source>
        <dbReference type="ARBA" id="ARBA00023229"/>
    </source>
</evidence>
<dbReference type="PROSITE" id="PS00444">
    <property type="entry name" value="POLYPRENYL_SYNTHASE_2"/>
    <property type="match status" value="1"/>
</dbReference>
<dbReference type="GO" id="GO:0004659">
    <property type="term" value="F:prenyltransferase activity"/>
    <property type="evidence" value="ECO:0007669"/>
    <property type="project" value="InterPro"/>
</dbReference>
<dbReference type="InterPro" id="IPR033749">
    <property type="entry name" value="Polyprenyl_synt_CS"/>
</dbReference>
<reference evidence="9 10" key="1">
    <citation type="journal article" date="2021" name="Microbiol. Resour. Announc.">
        <title>Draft Genome Sequence of Coralloluteibacterium stylophorae LMG 29479T.</title>
        <authorList>
            <person name="Karlyshev A.V."/>
            <person name="Kudryashova E.B."/>
            <person name="Ariskina E.V."/>
            <person name="Conroy A.P."/>
            <person name="Abidueva E.Y."/>
        </authorList>
    </citation>
    <scope>NUCLEOTIDE SEQUENCE [LARGE SCALE GENOMIC DNA]</scope>
    <source>
        <strain evidence="9 10">LMG 29479</strain>
    </source>
</reference>
<evidence type="ECO:0000256" key="4">
    <source>
        <dbReference type="ARBA" id="ARBA00022723"/>
    </source>
</evidence>
<evidence type="ECO:0000313" key="9">
    <source>
        <dbReference type="EMBL" id="MBS7458260.1"/>
    </source>
</evidence>
<dbReference type="EMBL" id="JAGQFT020000010">
    <property type="protein sequence ID" value="MBS7458260.1"/>
    <property type="molecule type" value="Genomic_DNA"/>
</dbReference>
<dbReference type="Pfam" id="PF00348">
    <property type="entry name" value="polyprenyl_synt"/>
    <property type="match status" value="1"/>
</dbReference>
<protein>
    <submittedName>
        <fullName evidence="8">Polyprenyl synthetase family protein</fullName>
    </submittedName>
</protein>
<dbReference type="CDD" id="cd00685">
    <property type="entry name" value="Trans_IPPS_HT"/>
    <property type="match status" value="1"/>
</dbReference>
<comment type="cofactor">
    <cofactor evidence="1">
        <name>Mg(2+)</name>
        <dbReference type="ChEBI" id="CHEBI:18420"/>
    </cofactor>
</comment>
<evidence type="ECO:0000256" key="2">
    <source>
        <dbReference type="ARBA" id="ARBA00006706"/>
    </source>
</evidence>
<sequence>MPQLASAVAPTPAIDPLRERLDARLGELLPAPCDPHDRVCLAMREATLAPGKRIRPILMVLAGRELGCDAPALVDLGCAVEMVHSASLILDDMPCMDGAALRRGRPTVHRRFGEDVAVLAAVALLSQAFRVVASLPDVAPPLRNRLVASLADVVGTRGLVRGQYQDLHDGRDARGAQDISHTNELKTGVLFATALDMAGLVAGASVRARQALRRFALELGQAFQLHDDLQDRGDSTRTGKDTGRDAGKSTLLALLGPDEVRRRLRAHVAAAESQLERVYGPDCALGAYLDRLFAAA</sequence>
<evidence type="ECO:0000256" key="5">
    <source>
        <dbReference type="ARBA" id="ARBA00022842"/>
    </source>
</evidence>
<dbReference type="PANTHER" id="PTHR43281">
    <property type="entry name" value="FARNESYL DIPHOSPHATE SYNTHASE"/>
    <property type="match status" value="1"/>
</dbReference>